<dbReference type="GO" id="GO:0046872">
    <property type="term" value="F:metal ion binding"/>
    <property type="evidence" value="ECO:0007669"/>
    <property type="project" value="UniProtKB-KW"/>
</dbReference>
<dbReference type="InterPro" id="IPR011057">
    <property type="entry name" value="Mss4-like_sf"/>
</dbReference>
<accession>A0A381QPQ9</accession>
<evidence type="ECO:0000256" key="2">
    <source>
        <dbReference type="ARBA" id="ARBA00022723"/>
    </source>
</evidence>
<dbReference type="EMBL" id="UINC01001448">
    <property type="protein sequence ID" value="SUZ80944.1"/>
    <property type="molecule type" value="Genomic_DNA"/>
</dbReference>
<reference evidence="5" key="1">
    <citation type="submission" date="2018-05" db="EMBL/GenBank/DDBJ databases">
        <authorList>
            <person name="Lanie J.A."/>
            <person name="Ng W.-L."/>
            <person name="Kazmierczak K.M."/>
            <person name="Andrzejewski T.M."/>
            <person name="Davidsen T.M."/>
            <person name="Wayne K.J."/>
            <person name="Tettelin H."/>
            <person name="Glass J.I."/>
            <person name="Rusch D."/>
            <person name="Podicherti R."/>
            <person name="Tsui H.-C.T."/>
            <person name="Winkler M.E."/>
        </authorList>
    </citation>
    <scope>NUCLEOTIDE SEQUENCE</scope>
</reference>
<keyword evidence="3" id="KW-0862">Zinc</keyword>
<sequence length="92" mass="10201">MVPEEALEIKGELKFYTVTGTDGSHISRGFCEKCGSPLLSLIEEVEGLRLVKAGSLDDSSWLKIDSNFWSSSAKHWSPVDETLHSFTKNPET</sequence>
<dbReference type="GO" id="GO:0016846">
    <property type="term" value="F:carbon-sulfur lyase activity"/>
    <property type="evidence" value="ECO:0007669"/>
    <property type="project" value="InterPro"/>
</dbReference>
<name>A0A381QPQ9_9ZZZZ</name>
<comment type="similarity">
    <text evidence="1">Belongs to the Gfa family.</text>
</comment>
<dbReference type="InterPro" id="IPR006913">
    <property type="entry name" value="CENP-V/GFA"/>
</dbReference>
<dbReference type="Pfam" id="PF04828">
    <property type="entry name" value="GFA"/>
    <property type="match status" value="1"/>
</dbReference>
<evidence type="ECO:0000313" key="5">
    <source>
        <dbReference type="EMBL" id="SUZ80944.1"/>
    </source>
</evidence>
<organism evidence="5">
    <name type="scientific">marine metagenome</name>
    <dbReference type="NCBI Taxonomy" id="408172"/>
    <lineage>
        <taxon>unclassified sequences</taxon>
        <taxon>metagenomes</taxon>
        <taxon>ecological metagenomes</taxon>
    </lineage>
</organism>
<keyword evidence="2" id="KW-0479">Metal-binding</keyword>
<evidence type="ECO:0000259" key="4">
    <source>
        <dbReference type="Pfam" id="PF04828"/>
    </source>
</evidence>
<evidence type="ECO:0000256" key="1">
    <source>
        <dbReference type="ARBA" id="ARBA00005495"/>
    </source>
</evidence>
<gene>
    <name evidence="5" type="ORF">METZ01_LOCUS33798</name>
</gene>
<feature type="domain" description="CENP-V/GFA" evidence="4">
    <location>
        <begin position="1"/>
        <end position="71"/>
    </location>
</feature>
<dbReference type="SUPFAM" id="SSF51316">
    <property type="entry name" value="Mss4-like"/>
    <property type="match status" value="1"/>
</dbReference>
<dbReference type="Gene3D" id="3.90.1590.10">
    <property type="entry name" value="glutathione-dependent formaldehyde- activating enzyme (gfa)"/>
    <property type="match status" value="1"/>
</dbReference>
<evidence type="ECO:0000256" key="3">
    <source>
        <dbReference type="ARBA" id="ARBA00022833"/>
    </source>
</evidence>
<proteinExistence type="inferred from homology"/>
<protein>
    <recommendedName>
        <fullName evidence="4">CENP-V/GFA domain-containing protein</fullName>
    </recommendedName>
</protein>
<dbReference type="AlphaFoldDB" id="A0A381QPQ9"/>